<name>A0ABR0VSQ9_REHGL</name>
<comment type="caution">
    <text evidence="1">The sequence shown here is derived from an EMBL/GenBank/DDBJ whole genome shotgun (WGS) entry which is preliminary data.</text>
</comment>
<proteinExistence type="predicted"/>
<protein>
    <submittedName>
        <fullName evidence="1">Uncharacterized protein</fullName>
    </submittedName>
</protein>
<dbReference type="Proteomes" id="UP001318860">
    <property type="component" value="Unassembled WGS sequence"/>
</dbReference>
<keyword evidence="2" id="KW-1185">Reference proteome</keyword>
<sequence>MRPTYRSHYPSGALAYSRKLASSALSVVLRVLSLFQSYSNPRADAIADKFLNQHGLPNDNDRAFAAHNDPVMRQCCQEITNLESQLNPADGMGEGLLVPAPTRPAAGFTMDPNIQGLNGQLALYGNNEGMLTYNASFVLGGSIDPTMFDFGGSSNSNVAIPTNPGEINPNETFFPDVVTTNPEFEYFDPLDPMVGNFDLSLDYQFARSSSNAMLPHNFSNPNDMGAYGHVGANTSNQAGRGHGDVGAYDHAGASTSNQRGVDAVLEEHMSMIRMRLRDSTFETFLFKGKQHSTPHLSKT</sequence>
<evidence type="ECO:0000313" key="2">
    <source>
        <dbReference type="Proteomes" id="UP001318860"/>
    </source>
</evidence>
<reference evidence="1 2" key="1">
    <citation type="journal article" date="2021" name="Comput. Struct. Biotechnol. J.">
        <title>De novo genome assembly of the potent medicinal plant Rehmannia glutinosa using nanopore technology.</title>
        <authorList>
            <person name="Ma L."/>
            <person name="Dong C."/>
            <person name="Song C."/>
            <person name="Wang X."/>
            <person name="Zheng X."/>
            <person name="Niu Y."/>
            <person name="Chen S."/>
            <person name="Feng W."/>
        </authorList>
    </citation>
    <scope>NUCLEOTIDE SEQUENCE [LARGE SCALE GENOMIC DNA]</scope>
    <source>
        <strain evidence="1">DH-2019</strain>
    </source>
</reference>
<dbReference type="EMBL" id="JABTTQ020000968">
    <property type="protein sequence ID" value="KAK6137014.1"/>
    <property type="molecule type" value="Genomic_DNA"/>
</dbReference>
<gene>
    <name evidence="1" type="ORF">DH2020_029239</name>
</gene>
<accession>A0ABR0VSQ9</accession>
<evidence type="ECO:0000313" key="1">
    <source>
        <dbReference type="EMBL" id="KAK6137014.1"/>
    </source>
</evidence>
<organism evidence="1 2">
    <name type="scientific">Rehmannia glutinosa</name>
    <name type="common">Chinese foxglove</name>
    <dbReference type="NCBI Taxonomy" id="99300"/>
    <lineage>
        <taxon>Eukaryota</taxon>
        <taxon>Viridiplantae</taxon>
        <taxon>Streptophyta</taxon>
        <taxon>Embryophyta</taxon>
        <taxon>Tracheophyta</taxon>
        <taxon>Spermatophyta</taxon>
        <taxon>Magnoliopsida</taxon>
        <taxon>eudicotyledons</taxon>
        <taxon>Gunneridae</taxon>
        <taxon>Pentapetalae</taxon>
        <taxon>asterids</taxon>
        <taxon>lamiids</taxon>
        <taxon>Lamiales</taxon>
        <taxon>Orobanchaceae</taxon>
        <taxon>Rehmannieae</taxon>
        <taxon>Rehmannia</taxon>
    </lineage>
</organism>